<feature type="domain" description="Reverse transcriptase/retrotransposon-derived protein RNase H-like" evidence="1">
    <location>
        <begin position="32"/>
        <end position="82"/>
    </location>
</feature>
<reference evidence="2 3" key="1">
    <citation type="journal article" date="2021" name="Elife">
        <title>Chloroplast acquisition without the gene transfer in kleptoplastic sea slugs, Plakobranchus ocellatus.</title>
        <authorList>
            <person name="Maeda T."/>
            <person name="Takahashi S."/>
            <person name="Yoshida T."/>
            <person name="Shimamura S."/>
            <person name="Takaki Y."/>
            <person name="Nagai Y."/>
            <person name="Toyoda A."/>
            <person name="Suzuki Y."/>
            <person name="Arimoto A."/>
            <person name="Ishii H."/>
            <person name="Satoh N."/>
            <person name="Nishiyama T."/>
            <person name="Hasebe M."/>
            <person name="Maruyama T."/>
            <person name="Minagawa J."/>
            <person name="Obokata J."/>
            <person name="Shigenobu S."/>
        </authorList>
    </citation>
    <scope>NUCLEOTIDE SEQUENCE [LARGE SCALE GENOMIC DNA]</scope>
</reference>
<comment type="caution">
    <text evidence="2">The sequence shown here is derived from an EMBL/GenBank/DDBJ whole genome shotgun (WGS) entry which is preliminary data.</text>
</comment>
<dbReference type="InterPro" id="IPR051320">
    <property type="entry name" value="Viral_Replic_Matur_Polypro"/>
</dbReference>
<dbReference type="Proteomes" id="UP000735302">
    <property type="component" value="Unassembled WGS sequence"/>
</dbReference>
<dbReference type="EMBL" id="BLXT01004106">
    <property type="protein sequence ID" value="GFO09507.1"/>
    <property type="molecule type" value="Genomic_DNA"/>
</dbReference>
<keyword evidence="3" id="KW-1185">Reference proteome</keyword>
<dbReference type="Gene3D" id="3.30.70.270">
    <property type="match status" value="1"/>
</dbReference>
<dbReference type="InterPro" id="IPR043128">
    <property type="entry name" value="Rev_trsase/Diguanyl_cyclase"/>
</dbReference>
<dbReference type="AlphaFoldDB" id="A0AAV4ARD6"/>
<dbReference type="SUPFAM" id="SSF56672">
    <property type="entry name" value="DNA/RNA polymerases"/>
    <property type="match status" value="1"/>
</dbReference>
<evidence type="ECO:0000313" key="3">
    <source>
        <dbReference type="Proteomes" id="UP000735302"/>
    </source>
</evidence>
<dbReference type="PANTHER" id="PTHR33064">
    <property type="entry name" value="POL PROTEIN"/>
    <property type="match status" value="1"/>
</dbReference>
<protein>
    <submittedName>
        <fullName evidence="2">Pol polyprotein</fullName>
    </submittedName>
</protein>
<evidence type="ECO:0000313" key="2">
    <source>
        <dbReference type="EMBL" id="GFO09507.1"/>
    </source>
</evidence>
<gene>
    <name evidence="2" type="ORF">PoB_003601200</name>
</gene>
<name>A0AAV4ARD6_9GAST</name>
<organism evidence="2 3">
    <name type="scientific">Plakobranchus ocellatus</name>
    <dbReference type="NCBI Taxonomy" id="259542"/>
    <lineage>
        <taxon>Eukaryota</taxon>
        <taxon>Metazoa</taxon>
        <taxon>Spiralia</taxon>
        <taxon>Lophotrochozoa</taxon>
        <taxon>Mollusca</taxon>
        <taxon>Gastropoda</taxon>
        <taxon>Heterobranchia</taxon>
        <taxon>Euthyneura</taxon>
        <taxon>Panpulmonata</taxon>
        <taxon>Sacoglossa</taxon>
        <taxon>Placobranchoidea</taxon>
        <taxon>Plakobranchidae</taxon>
        <taxon>Plakobranchus</taxon>
    </lineage>
</organism>
<proteinExistence type="predicted"/>
<dbReference type="Pfam" id="PF17919">
    <property type="entry name" value="RT_RNaseH_2"/>
    <property type="match status" value="1"/>
</dbReference>
<dbReference type="PANTHER" id="PTHR33064:SF37">
    <property type="entry name" value="RIBONUCLEASE H"/>
    <property type="match status" value="1"/>
</dbReference>
<dbReference type="InterPro" id="IPR043502">
    <property type="entry name" value="DNA/RNA_pol_sf"/>
</dbReference>
<evidence type="ECO:0000259" key="1">
    <source>
        <dbReference type="Pfam" id="PF17919"/>
    </source>
</evidence>
<sequence>MGLTNFHRLFIKDYSRVAEPLFRILRNNEFRWGEEEEQSFENLKKALTETSVLGIPSTSDPFILDTYASDVSHGAELIQLQAGAE</sequence>
<accession>A0AAV4ARD6</accession>
<dbReference type="InterPro" id="IPR041577">
    <property type="entry name" value="RT_RNaseH_2"/>
</dbReference>